<evidence type="ECO:0000256" key="6">
    <source>
        <dbReference type="ARBA" id="ARBA00023136"/>
    </source>
</evidence>
<comment type="subcellular location">
    <subcellularLocation>
        <location evidence="1">Cell membrane</location>
        <topology evidence="1">Multi-pass membrane protein</topology>
    </subcellularLocation>
</comment>
<dbReference type="InterPro" id="IPR039421">
    <property type="entry name" value="Type_1_exporter"/>
</dbReference>
<dbReference type="PROSITE" id="PS50929">
    <property type="entry name" value="ABC_TM1F"/>
    <property type="match status" value="1"/>
</dbReference>
<keyword evidence="4 10" id="KW-0067">ATP-binding</keyword>
<feature type="transmembrane region" description="Helical" evidence="7">
    <location>
        <begin position="164"/>
        <end position="185"/>
    </location>
</feature>
<protein>
    <submittedName>
        <fullName evidence="10">ABC transporter ATP-binding protein</fullName>
    </submittedName>
</protein>
<evidence type="ECO:0000256" key="1">
    <source>
        <dbReference type="ARBA" id="ARBA00004651"/>
    </source>
</evidence>
<dbReference type="SUPFAM" id="SSF90123">
    <property type="entry name" value="ABC transporter transmembrane region"/>
    <property type="match status" value="1"/>
</dbReference>
<dbReference type="GO" id="GO:0005524">
    <property type="term" value="F:ATP binding"/>
    <property type="evidence" value="ECO:0007669"/>
    <property type="project" value="UniProtKB-KW"/>
</dbReference>
<dbReference type="InterPro" id="IPR017871">
    <property type="entry name" value="ABC_transporter-like_CS"/>
</dbReference>
<keyword evidence="6 7" id="KW-0472">Membrane</keyword>
<accession>A0ABV5IVN3</accession>
<dbReference type="InterPro" id="IPR003593">
    <property type="entry name" value="AAA+_ATPase"/>
</dbReference>
<evidence type="ECO:0000256" key="2">
    <source>
        <dbReference type="ARBA" id="ARBA00022692"/>
    </source>
</evidence>
<reference evidence="10 11" key="1">
    <citation type="submission" date="2024-09" db="EMBL/GenBank/DDBJ databases">
        <authorList>
            <person name="Sun Q."/>
            <person name="Mori K."/>
        </authorList>
    </citation>
    <scope>NUCLEOTIDE SEQUENCE [LARGE SCALE GENOMIC DNA]</scope>
    <source>
        <strain evidence="10 11">CCM 3426</strain>
    </source>
</reference>
<dbReference type="Gene3D" id="1.20.1560.10">
    <property type="entry name" value="ABC transporter type 1, transmembrane domain"/>
    <property type="match status" value="1"/>
</dbReference>
<evidence type="ECO:0000259" key="8">
    <source>
        <dbReference type="PROSITE" id="PS50893"/>
    </source>
</evidence>
<evidence type="ECO:0000256" key="5">
    <source>
        <dbReference type="ARBA" id="ARBA00022989"/>
    </source>
</evidence>
<dbReference type="Proteomes" id="UP001589647">
    <property type="component" value="Unassembled WGS sequence"/>
</dbReference>
<comment type="caution">
    <text evidence="10">The sequence shown here is derived from an EMBL/GenBank/DDBJ whole genome shotgun (WGS) entry which is preliminary data.</text>
</comment>
<name>A0ABV5IVN3_9ACTN</name>
<dbReference type="InterPro" id="IPR036640">
    <property type="entry name" value="ABC1_TM_sf"/>
</dbReference>
<feature type="transmembrane region" description="Helical" evidence="7">
    <location>
        <begin position="191"/>
        <end position="211"/>
    </location>
</feature>
<dbReference type="SMART" id="SM00382">
    <property type="entry name" value="AAA"/>
    <property type="match status" value="1"/>
</dbReference>
<dbReference type="Gene3D" id="3.40.50.300">
    <property type="entry name" value="P-loop containing nucleotide triphosphate hydrolases"/>
    <property type="match status" value="1"/>
</dbReference>
<evidence type="ECO:0000313" key="11">
    <source>
        <dbReference type="Proteomes" id="UP001589647"/>
    </source>
</evidence>
<dbReference type="PANTHER" id="PTHR24221:SF646">
    <property type="entry name" value="HAEMOLYSIN SECRETION ATP-BINDING PROTEIN"/>
    <property type="match status" value="1"/>
</dbReference>
<keyword evidence="3" id="KW-0547">Nucleotide-binding</keyword>
<dbReference type="PROSITE" id="PS00211">
    <property type="entry name" value="ABC_TRANSPORTER_1"/>
    <property type="match status" value="1"/>
</dbReference>
<feature type="domain" description="ABC transmembrane type-1" evidence="9">
    <location>
        <begin position="49"/>
        <end position="337"/>
    </location>
</feature>
<feature type="domain" description="ABC transporter" evidence="8">
    <location>
        <begin position="371"/>
        <end position="612"/>
    </location>
</feature>
<feature type="transmembrane region" description="Helical" evidence="7">
    <location>
        <begin position="48"/>
        <end position="73"/>
    </location>
</feature>
<sequence>MDEKADEELVTPYWHLDQPDGSRRTPRQLLAVTVPVLRLIWRSGRRSAIAILVLQLASGAATAAGLLTSVAVLDDLLASGAAPDRLVAAAPGLALVAGILALRAAAEAAVELARARLEPALRRAAEERLFAAALDVQLADFDDADFYDGLHRARDRGLFHLDRAVGNTIDLLGAVCGVTAAVAGLAVLHPLLVPLLVAGMIPEAWAVLTVARRGYAGMRSMVTLNRRVQMLAELSTEREPAAELRACQAEPYVLAEYRQVADVLKERETQVGVSMARGRTAGRALAGLALAGVLAVLGLMLHAGWIAPAAAGTAVIAVRVAAAALRQLTQAANQLFEQSLYVADYQDFLTDADARKRPASGVPVPRSPECVTLRGVGFAYPGRRTPALRDIDLTIRAGQTIALVGENGSGKTTLARLLAGLYRPTSGTMRWDGIDTALLDPRALADRVVLVPQHPVRWPHDARTNVRIGRHDRPDPEDHALREAASLAAAEDVVAGMPAGWHTLLSKHFKGGHELSAGQWQRLAVARGLFRDGALLIWDEPTAPLDAKAEYAVYETLRAIAGERTILLITHRLTSVRHADRIYLLHQGRVAEEGVHEELLALRGRYAELYALQTGKPARR</sequence>
<dbReference type="Pfam" id="PF00005">
    <property type="entry name" value="ABC_tran"/>
    <property type="match status" value="1"/>
</dbReference>
<evidence type="ECO:0000256" key="3">
    <source>
        <dbReference type="ARBA" id="ARBA00022741"/>
    </source>
</evidence>
<dbReference type="InterPro" id="IPR003439">
    <property type="entry name" value="ABC_transporter-like_ATP-bd"/>
</dbReference>
<keyword evidence="11" id="KW-1185">Reference proteome</keyword>
<evidence type="ECO:0000313" key="10">
    <source>
        <dbReference type="EMBL" id="MFB9207809.1"/>
    </source>
</evidence>
<evidence type="ECO:0000256" key="7">
    <source>
        <dbReference type="SAM" id="Phobius"/>
    </source>
</evidence>
<dbReference type="PANTHER" id="PTHR24221">
    <property type="entry name" value="ATP-BINDING CASSETTE SUB-FAMILY B"/>
    <property type="match status" value="1"/>
</dbReference>
<dbReference type="InterPro" id="IPR011527">
    <property type="entry name" value="ABC1_TM_dom"/>
</dbReference>
<evidence type="ECO:0000256" key="4">
    <source>
        <dbReference type="ARBA" id="ARBA00022840"/>
    </source>
</evidence>
<keyword evidence="2 7" id="KW-0812">Transmembrane</keyword>
<dbReference type="RefSeq" id="WP_229824879.1">
    <property type="nucleotide sequence ID" value="NZ_BMRC01000030.1"/>
</dbReference>
<dbReference type="InterPro" id="IPR027417">
    <property type="entry name" value="P-loop_NTPase"/>
</dbReference>
<organism evidence="10 11">
    <name type="scientific">Nonomuraea spiralis</name>
    <dbReference type="NCBI Taxonomy" id="46182"/>
    <lineage>
        <taxon>Bacteria</taxon>
        <taxon>Bacillati</taxon>
        <taxon>Actinomycetota</taxon>
        <taxon>Actinomycetes</taxon>
        <taxon>Streptosporangiales</taxon>
        <taxon>Streptosporangiaceae</taxon>
        <taxon>Nonomuraea</taxon>
    </lineage>
</organism>
<evidence type="ECO:0000259" key="9">
    <source>
        <dbReference type="PROSITE" id="PS50929"/>
    </source>
</evidence>
<dbReference type="SUPFAM" id="SSF52540">
    <property type="entry name" value="P-loop containing nucleoside triphosphate hydrolases"/>
    <property type="match status" value="1"/>
</dbReference>
<dbReference type="EMBL" id="JBHMEI010000066">
    <property type="protein sequence ID" value="MFB9207809.1"/>
    <property type="molecule type" value="Genomic_DNA"/>
</dbReference>
<proteinExistence type="predicted"/>
<feature type="transmembrane region" description="Helical" evidence="7">
    <location>
        <begin position="85"/>
        <end position="106"/>
    </location>
</feature>
<gene>
    <name evidence="10" type="ORF">ACFFV7_41965</name>
</gene>
<feature type="transmembrane region" description="Helical" evidence="7">
    <location>
        <begin position="284"/>
        <end position="305"/>
    </location>
</feature>
<dbReference type="PROSITE" id="PS50893">
    <property type="entry name" value="ABC_TRANSPORTER_2"/>
    <property type="match status" value="1"/>
</dbReference>
<keyword evidence="5 7" id="KW-1133">Transmembrane helix</keyword>